<feature type="transmembrane region" description="Helical" evidence="1">
    <location>
        <begin position="132"/>
        <end position="151"/>
    </location>
</feature>
<feature type="domain" description="Heparan-alpha-glucosaminide N-acetyltransferase catalytic" evidence="2">
    <location>
        <begin position="27"/>
        <end position="232"/>
    </location>
</feature>
<proteinExistence type="predicted"/>
<keyword evidence="1" id="KW-0472">Membrane</keyword>
<feature type="transmembrane region" description="Helical" evidence="1">
    <location>
        <begin position="327"/>
        <end position="345"/>
    </location>
</feature>
<feature type="transmembrane region" description="Helical" evidence="1">
    <location>
        <begin position="235"/>
        <end position="256"/>
    </location>
</feature>
<dbReference type="OrthoDB" id="508112at2"/>
<feature type="transmembrane region" description="Helical" evidence="1">
    <location>
        <begin position="73"/>
        <end position="94"/>
    </location>
</feature>
<dbReference type="Pfam" id="PF07786">
    <property type="entry name" value="HGSNAT_cat"/>
    <property type="match status" value="1"/>
</dbReference>
<sequence>MTQASEAGSGGAGSDPLERSARASAHRLGAIDLLRGLVVALMALDHTRDFFAPMNFNPLDLNQSSPAWFLTRWITHLCAPTFVLLAGLSAWLRGQRHSRTDMSRYLLSRGAMLVLLELSWVSFSWQFGFETLILQVIWAIGVAMMALGLLIWLPRWAVIAVAAGLILPHNLLDAWHGEGASWAFMLWHQGGYFKPAAAGPGVMVVYPLMPWIGWMAAGYALGPLLRGPTAQRQRFLLRAALGLLLGFVLLRATGLYGDPHPWVAQGRPLWHEALAFIDVHKYPPSLLYLAITGAFTLAALALLERAMEGGGLQAPAALMLFGRHAQFFYLLHIALIHGLAGAWYWLRYGALPSDGAHMPAGYAPSLWVCYGAWLCVLGLMWVLCRAWSRGQRGLRA</sequence>
<reference evidence="3 4" key="1">
    <citation type="submission" date="2018-01" db="EMBL/GenBank/DDBJ databases">
        <title>Draft genome sequence of Paucibacter aquatile CR182 isolated from freshwater of the Nakdong River.</title>
        <authorList>
            <person name="Choi A."/>
            <person name="Chung E.J."/>
        </authorList>
    </citation>
    <scope>NUCLEOTIDE SEQUENCE [LARGE SCALE GENOMIC DNA]</scope>
    <source>
        <strain evidence="3 4">CR182</strain>
    </source>
</reference>
<organism evidence="3 4">
    <name type="scientific">Kinneretia aquatilis</name>
    <dbReference type="NCBI Taxonomy" id="2070761"/>
    <lineage>
        <taxon>Bacteria</taxon>
        <taxon>Pseudomonadati</taxon>
        <taxon>Pseudomonadota</taxon>
        <taxon>Betaproteobacteria</taxon>
        <taxon>Burkholderiales</taxon>
        <taxon>Sphaerotilaceae</taxon>
        <taxon>Roseateles</taxon>
    </lineage>
</organism>
<feature type="transmembrane region" description="Helical" evidence="1">
    <location>
        <begin position="286"/>
        <end position="306"/>
    </location>
</feature>
<accession>A0A2N8KUT2</accession>
<feature type="transmembrane region" description="Helical" evidence="1">
    <location>
        <begin position="365"/>
        <end position="384"/>
    </location>
</feature>
<keyword evidence="4" id="KW-1185">Reference proteome</keyword>
<evidence type="ECO:0000313" key="4">
    <source>
        <dbReference type="Proteomes" id="UP000235916"/>
    </source>
</evidence>
<dbReference type="PANTHER" id="PTHR40407:SF1">
    <property type="entry name" value="HEPARAN-ALPHA-GLUCOSAMINIDE N-ACETYLTRANSFERASE CATALYTIC DOMAIN-CONTAINING PROTEIN"/>
    <property type="match status" value="1"/>
</dbReference>
<evidence type="ECO:0000256" key="1">
    <source>
        <dbReference type="SAM" id="Phobius"/>
    </source>
</evidence>
<feature type="transmembrane region" description="Helical" evidence="1">
    <location>
        <begin position="106"/>
        <end position="126"/>
    </location>
</feature>
<dbReference type="InterPro" id="IPR012429">
    <property type="entry name" value="HGSNAT_cat"/>
</dbReference>
<protein>
    <recommendedName>
        <fullName evidence="2">Heparan-alpha-glucosaminide N-acetyltransferase catalytic domain-containing protein</fullName>
    </recommendedName>
</protein>
<comment type="caution">
    <text evidence="3">The sequence shown here is derived from an EMBL/GenBank/DDBJ whole genome shotgun (WGS) entry which is preliminary data.</text>
</comment>
<name>A0A2N8KUT2_9BURK</name>
<dbReference type="Proteomes" id="UP000235916">
    <property type="component" value="Unassembled WGS sequence"/>
</dbReference>
<evidence type="ECO:0000313" key="3">
    <source>
        <dbReference type="EMBL" id="PND37162.1"/>
    </source>
</evidence>
<feature type="transmembrane region" description="Helical" evidence="1">
    <location>
        <begin position="192"/>
        <end position="214"/>
    </location>
</feature>
<dbReference type="EMBL" id="POSP01000003">
    <property type="protein sequence ID" value="PND37162.1"/>
    <property type="molecule type" value="Genomic_DNA"/>
</dbReference>
<dbReference type="PANTHER" id="PTHR40407">
    <property type="entry name" value="MEMBRANE PROTEIN-LIKE PROTEIN"/>
    <property type="match status" value="1"/>
</dbReference>
<dbReference type="AlphaFoldDB" id="A0A2N8KUT2"/>
<keyword evidence="1" id="KW-1133">Transmembrane helix</keyword>
<feature type="transmembrane region" description="Helical" evidence="1">
    <location>
        <begin position="156"/>
        <end position="172"/>
    </location>
</feature>
<keyword evidence="1" id="KW-0812">Transmembrane</keyword>
<dbReference type="RefSeq" id="WP_102767079.1">
    <property type="nucleotide sequence ID" value="NZ_POSP01000003.1"/>
</dbReference>
<evidence type="ECO:0000259" key="2">
    <source>
        <dbReference type="Pfam" id="PF07786"/>
    </source>
</evidence>
<gene>
    <name evidence="3" type="ORF">C1O66_06175</name>
</gene>